<dbReference type="AlphaFoldDB" id="A0A6A5SIT8"/>
<dbReference type="EMBL" id="ML976061">
    <property type="protein sequence ID" value="KAF1940531.1"/>
    <property type="molecule type" value="Genomic_DNA"/>
</dbReference>
<organism evidence="2 3">
    <name type="scientific">Clathrospora elynae</name>
    <dbReference type="NCBI Taxonomy" id="706981"/>
    <lineage>
        <taxon>Eukaryota</taxon>
        <taxon>Fungi</taxon>
        <taxon>Dikarya</taxon>
        <taxon>Ascomycota</taxon>
        <taxon>Pezizomycotina</taxon>
        <taxon>Dothideomycetes</taxon>
        <taxon>Pleosporomycetidae</taxon>
        <taxon>Pleosporales</taxon>
        <taxon>Diademaceae</taxon>
        <taxon>Clathrospora</taxon>
    </lineage>
</organism>
<evidence type="ECO:0000256" key="1">
    <source>
        <dbReference type="SAM" id="MobiDB-lite"/>
    </source>
</evidence>
<evidence type="ECO:0000313" key="2">
    <source>
        <dbReference type="EMBL" id="KAF1940531.1"/>
    </source>
</evidence>
<feature type="region of interest" description="Disordered" evidence="1">
    <location>
        <begin position="1"/>
        <end position="22"/>
    </location>
</feature>
<reference evidence="2" key="1">
    <citation type="journal article" date="2020" name="Stud. Mycol.">
        <title>101 Dothideomycetes genomes: a test case for predicting lifestyles and emergence of pathogens.</title>
        <authorList>
            <person name="Haridas S."/>
            <person name="Albert R."/>
            <person name="Binder M."/>
            <person name="Bloem J."/>
            <person name="Labutti K."/>
            <person name="Salamov A."/>
            <person name="Andreopoulos B."/>
            <person name="Baker S."/>
            <person name="Barry K."/>
            <person name="Bills G."/>
            <person name="Bluhm B."/>
            <person name="Cannon C."/>
            <person name="Castanera R."/>
            <person name="Culley D."/>
            <person name="Daum C."/>
            <person name="Ezra D."/>
            <person name="Gonzalez J."/>
            <person name="Henrissat B."/>
            <person name="Kuo A."/>
            <person name="Liang C."/>
            <person name="Lipzen A."/>
            <person name="Lutzoni F."/>
            <person name="Magnuson J."/>
            <person name="Mondo S."/>
            <person name="Nolan M."/>
            <person name="Ohm R."/>
            <person name="Pangilinan J."/>
            <person name="Park H.-J."/>
            <person name="Ramirez L."/>
            <person name="Alfaro M."/>
            <person name="Sun H."/>
            <person name="Tritt A."/>
            <person name="Yoshinaga Y."/>
            <person name="Zwiers L.-H."/>
            <person name="Turgeon B."/>
            <person name="Goodwin S."/>
            <person name="Spatafora J."/>
            <person name="Crous P."/>
            <person name="Grigoriev I."/>
        </authorList>
    </citation>
    <scope>NUCLEOTIDE SEQUENCE</scope>
    <source>
        <strain evidence="2">CBS 161.51</strain>
    </source>
</reference>
<keyword evidence="3" id="KW-1185">Reference proteome</keyword>
<feature type="region of interest" description="Disordered" evidence="1">
    <location>
        <begin position="279"/>
        <end position="314"/>
    </location>
</feature>
<evidence type="ECO:0000313" key="3">
    <source>
        <dbReference type="Proteomes" id="UP000800038"/>
    </source>
</evidence>
<dbReference type="OrthoDB" id="3799525at2759"/>
<accession>A0A6A5SIT8</accession>
<sequence>MATATPQPKPEPKKRKERKAYAGFRPPAPSANLLFPAHANMTAVELLAFLPNSVHCADFVYRLITNGGTLHAVCIIVNTQRDLLAEWRLNSCREWIYKAMEKAGYKDWRYKIHDTFHEERKATWDEANLDVAGFMMPGQIGSKEKQAVNISFKNLALDVRRMPQGGDALDLTRMVQYCVQKPKEPWMYPRDYDALLGLLGGAMKIQREHLDREAFKRWAGKTPPWLRNEQLNPLLVAEQAQREKTEKRVDTNETDEIYEGLQSGMNWSATIGRSEWRTATPGARGYSRTATPTSAGPSRAGTPMTKGKPREMPRKKVKIEEEVETMDVEKQEEYTRLAEYVSPPEDAIKPWAEAIQSCDEAIKLAFLREGQADEHDPRSAYAFGGPRSTSPFRFLYRIDQPDPADCSGWAENLRWAFEQHACFRYTYRPDSWNESPEHMERIVEIRREQDWISDELLAVIADEEERERGLEDFATASTAHR</sequence>
<proteinExistence type="predicted"/>
<name>A0A6A5SIT8_9PLEO</name>
<gene>
    <name evidence="2" type="ORF">EJ02DRAFT_227676</name>
</gene>
<dbReference type="Proteomes" id="UP000800038">
    <property type="component" value="Unassembled WGS sequence"/>
</dbReference>
<protein>
    <submittedName>
        <fullName evidence="2">Uncharacterized protein</fullName>
    </submittedName>
</protein>